<evidence type="ECO:0000313" key="1">
    <source>
        <dbReference type="EMBL" id="TDK24664.1"/>
    </source>
</evidence>
<gene>
    <name evidence="1" type="ORF">E2F48_12625</name>
</gene>
<dbReference type="Pfam" id="PF04199">
    <property type="entry name" value="Cyclase"/>
    <property type="match status" value="1"/>
</dbReference>
<dbReference type="SUPFAM" id="SSF102198">
    <property type="entry name" value="Putative cyclase"/>
    <property type="match status" value="1"/>
</dbReference>
<dbReference type="OrthoDB" id="7067800at2"/>
<dbReference type="EMBL" id="SMTK01000004">
    <property type="protein sequence ID" value="TDK24664.1"/>
    <property type="molecule type" value="Genomic_DNA"/>
</dbReference>
<sequence>MRIVDLSQPVVTGMQVYPGDPEVTLSPVATLAEDGFQVASVHAGTHTGTHIDAPLHSIAGGAPVDRIALERLVGTARIVRCLGLEPHQRLRWADVEDGLRELQAGSIVLFETGWSKHFGTEEYLAHPVLSPEIAEALLAAGVSVVGVDTLNPDPTLSNEGLLPFHAAFLGAGGVIIENLTNLTAVTWEDPLVSVLPLPLAGMDGSPVRAVALDLAGH</sequence>
<protein>
    <submittedName>
        <fullName evidence="1">Cyclase family protein</fullName>
    </submittedName>
</protein>
<dbReference type="RefSeq" id="WP_133404333.1">
    <property type="nucleotide sequence ID" value="NZ_SMTK01000004.1"/>
</dbReference>
<dbReference type="InterPro" id="IPR037175">
    <property type="entry name" value="KFase_sf"/>
</dbReference>
<dbReference type="GO" id="GO:0019441">
    <property type="term" value="P:L-tryptophan catabolic process to kynurenine"/>
    <property type="evidence" value="ECO:0007669"/>
    <property type="project" value="InterPro"/>
</dbReference>
<accession>A0A4R5TUD6</accession>
<dbReference type="PANTHER" id="PTHR31118:SF32">
    <property type="entry name" value="KYNURENINE FORMAMIDASE"/>
    <property type="match status" value="1"/>
</dbReference>
<comment type="caution">
    <text evidence="1">The sequence shown here is derived from an EMBL/GenBank/DDBJ whole genome shotgun (WGS) entry which is preliminary data.</text>
</comment>
<dbReference type="Gene3D" id="3.50.30.50">
    <property type="entry name" value="Putative cyclase"/>
    <property type="match status" value="1"/>
</dbReference>
<dbReference type="InterPro" id="IPR007325">
    <property type="entry name" value="KFase/CYL"/>
</dbReference>
<dbReference type="AlphaFoldDB" id="A0A4R5TUD6"/>
<dbReference type="Proteomes" id="UP000295411">
    <property type="component" value="Unassembled WGS sequence"/>
</dbReference>
<name>A0A4R5TUD6_9MICC</name>
<dbReference type="PANTHER" id="PTHR31118">
    <property type="entry name" value="CYCLASE-LIKE PROTEIN 2"/>
    <property type="match status" value="1"/>
</dbReference>
<reference evidence="1 2" key="1">
    <citation type="submission" date="2019-03" db="EMBL/GenBank/DDBJ databases">
        <title>Arthrobacter sp. nov., an bacterium isolated from biocrust in Mu Us Desert.</title>
        <authorList>
            <person name="Lixiong L."/>
        </authorList>
    </citation>
    <scope>NUCLEOTIDE SEQUENCE [LARGE SCALE GENOMIC DNA]</scope>
    <source>
        <strain evidence="1 2">SLN-3</strain>
    </source>
</reference>
<dbReference type="GO" id="GO:0004061">
    <property type="term" value="F:arylformamidase activity"/>
    <property type="evidence" value="ECO:0007669"/>
    <property type="project" value="InterPro"/>
</dbReference>
<proteinExistence type="predicted"/>
<evidence type="ECO:0000313" key="2">
    <source>
        <dbReference type="Proteomes" id="UP000295411"/>
    </source>
</evidence>
<organism evidence="1 2">
    <name type="scientific">Arthrobacter crusticola</name>
    <dbReference type="NCBI Taxonomy" id="2547960"/>
    <lineage>
        <taxon>Bacteria</taxon>
        <taxon>Bacillati</taxon>
        <taxon>Actinomycetota</taxon>
        <taxon>Actinomycetes</taxon>
        <taxon>Micrococcales</taxon>
        <taxon>Micrococcaceae</taxon>
        <taxon>Arthrobacter</taxon>
    </lineage>
</organism>
<keyword evidence="2" id="KW-1185">Reference proteome</keyword>